<gene>
    <name evidence="7" type="ORF">EPI10_003473</name>
</gene>
<feature type="compositionally biased region" description="Polar residues" evidence="4">
    <location>
        <begin position="86"/>
        <end position="96"/>
    </location>
</feature>
<keyword evidence="8" id="KW-1185">Reference proteome</keyword>
<keyword evidence="3" id="KW-0539">Nucleus</keyword>
<dbReference type="Gene3D" id="1.10.246.220">
    <property type="match status" value="1"/>
</dbReference>
<feature type="compositionally biased region" description="Basic and acidic residues" evidence="4">
    <location>
        <begin position="97"/>
        <end position="113"/>
    </location>
</feature>
<evidence type="ECO:0000256" key="4">
    <source>
        <dbReference type="SAM" id="MobiDB-lite"/>
    </source>
</evidence>
<keyword evidence="2" id="KW-0238">DNA-binding</keyword>
<evidence type="ECO:0000256" key="3">
    <source>
        <dbReference type="ARBA" id="ARBA00023242"/>
    </source>
</evidence>
<organism evidence="7 8">
    <name type="scientific">Gossypium australe</name>
    <dbReference type="NCBI Taxonomy" id="47621"/>
    <lineage>
        <taxon>Eukaryota</taxon>
        <taxon>Viridiplantae</taxon>
        <taxon>Streptophyta</taxon>
        <taxon>Embryophyta</taxon>
        <taxon>Tracheophyta</taxon>
        <taxon>Spermatophyta</taxon>
        <taxon>Magnoliopsida</taxon>
        <taxon>eudicotyledons</taxon>
        <taxon>Gunneridae</taxon>
        <taxon>Pentapetalae</taxon>
        <taxon>rosids</taxon>
        <taxon>malvids</taxon>
        <taxon>Malvales</taxon>
        <taxon>Malvaceae</taxon>
        <taxon>Malvoideae</taxon>
        <taxon>Gossypium</taxon>
    </lineage>
</organism>
<dbReference type="InterPro" id="IPR001005">
    <property type="entry name" value="SANT/Myb"/>
</dbReference>
<dbReference type="SUPFAM" id="SSF54236">
    <property type="entry name" value="Ubiquitin-like"/>
    <property type="match status" value="1"/>
</dbReference>
<dbReference type="PANTHER" id="PTHR21717:SF70">
    <property type="entry name" value="TELOMERE REPEAT-BINDING PROTEIN 2-RELATED"/>
    <property type="match status" value="1"/>
</dbReference>
<feature type="domain" description="HTH myb-type" evidence="6">
    <location>
        <begin position="663"/>
        <end position="721"/>
    </location>
</feature>
<feature type="domain" description="Myb-like" evidence="5">
    <location>
        <begin position="662"/>
        <end position="717"/>
    </location>
</feature>
<dbReference type="GO" id="GO:0005634">
    <property type="term" value="C:nucleus"/>
    <property type="evidence" value="ECO:0007669"/>
    <property type="project" value="UniProtKB-SubCell"/>
</dbReference>
<evidence type="ECO:0000256" key="2">
    <source>
        <dbReference type="ARBA" id="ARBA00023125"/>
    </source>
</evidence>
<evidence type="ECO:0000259" key="6">
    <source>
        <dbReference type="PROSITE" id="PS51294"/>
    </source>
</evidence>
<dbReference type="InterPro" id="IPR017930">
    <property type="entry name" value="Myb_dom"/>
</dbReference>
<dbReference type="EMBL" id="SMMG02000011">
    <property type="protein sequence ID" value="KAA3456700.1"/>
    <property type="molecule type" value="Genomic_DNA"/>
</dbReference>
<dbReference type="PROSITE" id="PS50090">
    <property type="entry name" value="MYB_LIKE"/>
    <property type="match status" value="1"/>
</dbReference>
<comment type="caution">
    <text evidence="7">The sequence shown here is derived from an EMBL/GenBank/DDBJ whole genome shotgun (WGS) entry which is preliminary data.</text>
</comment>
<accession>A0A5B6UF65</accession>
<dbReference type="PROSITE" id="PS51294">
    <property type="entry name" value="HTH_MYB"/>
    <property type="match status" value="1"/>
</dbReference>
<reference evidence="8" key="1">
    <citation type="journal article" date="2019" name="Plant Biotechnol. J.">
        <title>Genome sequencing of the Australian wild diploid species Gossypium australe highlights disease resistance and delayed gland morphogenesis.</title>
        <authorList>
            <person name="Cai Y."/>
            <person name="Cai X."/>
            <person name="Wang Q."/>
            <person name="Wang P."/>
            <person name="Zhang Y."/>
            <person name="Cai C."/>
            <person name="Xu Y."/>
            <person name="Wang K."/>
            <person name="Zhou Z."/>
            <person name="Wang C."/>
            <person name="Geng S."/>
            <person name="Li B."/>
            <person name="Dong Q."/>
            <person name="Hou Y."/>
            <person name="Wang H."/>
            <person name="Ai P."/>
            <person name="Liu Z."/>
            <person name="Yi F."/>
            <person name="Sun M."/>
            <person name="An G."/>
            <person name="Cheng J."/>
            <person name="Zhang Y."/>
            <person name="Shi Q."/>
            <person name="Xie Y."/>
            <person name="Shi X."/>
            <person name="Chang Y."/>
            <person name="Huang F."/>
            <person name="Chen Y."/>
            <person name="Hong S."/>
            <person name="Mi L."/>
            <person name="Sun Q."/>
            <person name="Zhang L."/>
            <person name="Zhou B."/>
            <person name="Peng R."/>
            <person name="Zhang X."/>
            <person name="Liu F."/>
        </authorList>
    </citation>
    <scope>NUCLEOTIDE SEQUENCE [LARGE SCALE GENOMIC DNA]</scope>
    <source>
        <strain evidence="8">cv. PA1801</strain>
    </source>
</reference>
<comment type="subcellular location">
    <subcellularLocation>
        <location evidence="1">Nucleus</location>
    </subcellularLocation>
</comment>
<dbReference type="AlphaFoldDB" id="A0A5B6UF65"/>
<dbReference type="SUPFAM" id="SSF46689">
    <property type="entry name" value="Homeodomain-like"/>
    <property type="match status" value="1"/>
</dbReference>
<sequence>MVTTNTSGKRGQCYKALGFKQKVGCMELQKRLDYGFNGYQVPATPRATRSARKRVPFKKRVEENRISAFDLLATVAGKLLLDKESTPVSSNTSSAEDQSKVEKNTVKEERRDGNQSSKLETCDQYRNGREFIVSQHVSQTNDLRSCSFRESPSLKNDTHFGLTSVVTTSDCSERSGVLKLTNGKIKNETGCLPCKVETSPFLCRASGGRIKLEFENKGPIHEELDRTDKLSIREVADTCPLEDPVVVDGKPPLLVSSDSSGKTHSYGFNNHLSSFPGKRDDLKVVSRDDDEKSSGCTYLGPIKKPFRPTPLIGDRRIRKTMTSKYLKVAPRLNDVTLSNSGTRLLKVKIILTLNENLKSAYCNRSAYKRIRSERNYPFKKRKFLHYSSVSNSDGGISSEGISDSPEQSINGNASGVYAKMRGVTGESPSLADQRKSFHSRDSHGMRAFDGVIHMYCFHLLTFKEVLISKYLSFYSVKFRIKSFRVPELFIEIPESATIGSLKRTVMEAVTAILGGGLRIGVLLQGKKVRDDNKTLLQTGISRDNQMDALGFSLEPNPSQTFQSHCPGGSPLTFPCDTPLPLARYPATPGLVTRVKHDSSHEPHMPNLGHFVESDHDSAPSPTDMSLDKSTTDSKALVAVPAMTVEALDVVPAHRKSKRSEVVQRRIRRPFSVAEVEALVQAVEKLGTGRWRDVKLRAFDNAKHRTYVDLKDKWKTLVHTARISPQQRRGEPVPQELLDRVLTAHAYWSQQQAKQQLKQQQQPESCLLLYNSTVRASSRSDGGEKNFG</sequence>
<dbReference type="GO" id="GO:0042162">
    <property type="term" value="F:telomeric DNA binding"/>
    <property type="evidence" value="ECO:0007669"/>
    <property type="project" value="UniProtKB-ARBA"/>
</dbReference>
<dbReference type="OrthoDB" id="2020981at2759"/>
<dbReference type="Pfam" id="PF23603">
    <property type="entry name" value="Ubiquitin_TPR1"/>
    <property type="match status" value="1"/>
</dbReference>
<dbReference type="Pfam" id="PF00249">
    <property type="entry name" value="Myb_DNA-binding"/>
    <property type="match status" value="1"/>
</dbReference>
<dbReference type="Proteomes" id="UP000325315">
    <property type="component" value="Unassembled WGS sequence"/>
</dbReference>
<protein>
    <submittedName>
        <fullName evidence="7">Telomere repeat-binding protein 5-like</fullName>
    </submittedName>
</protein>
<proteinExistence type="predicted"/>
<feature type="region of interest" description="Disordered" evidence="4">
    <location>
        <begin position="84"/>
        <end position="119"/>
    </location>
</feature>
<evidence type="ECO:0000259" key="5">
    <source>
        <dbReference type="PROSITE" id="PS50090"/>
    </source>
</evidence>
<dbReference type="SMART" id="SM00717">
    <property type="entry name" value="SANT"/>
    <property type="match status" value="1"/>
</dbReference>
<evidence type="ECO:0000313" key="7">
    <source>
        <dbReference type="EMBL" id="KAA3456700.1"/>
    </source>
</evidence>
<name>A0A5B6UF65_9ROSI</name>
<dbReference type="InterPro" id="IPR029071">
    <property type="entry name" value="Ubiquitin-like_domsf"/>
</dbReference>
<dbReference type="InterPro" id="IPR057625">
    <property type="entry name" value="TPR1-6-like_ubiquitin"/>
</dbReference>
<dbReference type="InterPro" id="IPR009057">
    <property type="entry name" value="Homeodomain-like_sf"/>
</dbReference>
<dbReference type="InterPro" id="IPR031105">
    <property type="entry name" value="TRP_plant"/>
</dbReference>
<evidence type="ECO:0000256" key="1">
    <source>
        <dbReference type="ARBA" id="ARBA00004123"/>
    </source>
</evidence>
<dbReference type="PANTHER" id="PTHR21717">
    <property type="entry name" value="TELOMERIC REPEAT BINDING PROTEIN"/>
    <property type="match status" value="1"/>
</dbReference>
<evidence type="ECO:0000313" key="8">
    <source>
        <dbReference type="Proteomes" id="UP000325315"/>
    </source>
</evidence>
<dbReference type="CDD" id="cd11660">
    <property type="entry name" value="SANT_TRF"/>
    <property type="match status" value="1"/>
</dbReference>